<dbReference type="EMBL" id="CP022203">
    <property type="protein sequence ID" value="ATB51542.1"/>
    <property type="molecule type" value="Genomic_DNA"/>
</dbReference>
<keyword evidence="3" id="KW-1185">Reference proteome</keyword>
<feature type="compositionally biased region" description="Polar residues" evidence="1">
    <location>
        <begin position="34"/>
        <end position="45"/>
    </location>
</feature>
<reference evidence="2 3" key="1">
    <citation type="submission" date="2017-06" db="EMBL/GenBank/DDBJ databases">
        <title>Sequencing and comparative analysis of myxobacterial genomes.</title>
        <authorList>
            <person name="Rupp O."/>
            <person name="Goesmann A."/>
            <person name="Sogaard-Andersen L."/>
        </authorList>
    </citation>
    <scope>NUCLEOTIDE SEQUENCE [LARGE SCALE GENOMIC DNA]</scope>
    <source>
        <strain evidence="2 3">DSM 14697</strain>
    </source>
</reference>
<dbReference type="Proteomes" id="UP000217343">
    <property type="component" value="Chromosome"/>
</dbReference>
<dbReference type="AlphaFoldDB" id="A0A286SGJ7"/>
<protein>
    <submittedName>
        <fullName evidence="2">Uncharacterized protein</fullName>
    </submittedName>
</protein>
<evidence type="ECO:0000313" key="2">
    <source>
        <dbReference type="EMBL" id="ATB51542.1"/>
    </source>
</evidence>
<proteinExistence type="predicted"/>
<evidence type="ECO:0000256" key="1">
    <source>
        <dbReference type="SAM" id="MobiDB-lite"/>
    </source>
</evidence>
<feature type="region of interest" description="Disordered" evidence="1">
    <location>
        <begin position="1"/>
        <end position="94"/>
    </location>
</feature>
<sequence length="94" mass="9909">MAAATFNCASSRTHPVGGTYVLPGTKRTERKPSPTVSASEAQNAGSIRAERRARKRPTSPAVTRACAMLSAMTKPLMAKNPVAPASPRCSTEPR</sequence>
<dbReference type="RefSeq" id="WP_095961408.1">
    <property type="nucleotide sequence ID" value="NZ_CP022203.1"/>
</dbReference>
<dbReference type="KEGG" id="mmas:MYMAC_007205"/>
<name>A0A286SGJ7_9BACT</name>
<accession>A0A286SGJ7</accession>
<evidence type="ECO:0000313" key="3">
    <source>
        <dbReference type="Proteomes" id="UP000217343"/>
    </source>
</evidence>
<organism evidence="2 3">
    <name type="scientific">Corallococcus macrosporus DSM 14697</name>
    <dbReference type="NCBI Taxonomy" id="1189310"/>
    <lineage>
        <taxon>Bacteria</taxon>
        <taxon>Pseudomonadati</taxon>
        <taxon>Myxococcota</taxon>
        <taxon>Myxococcia</taxon>
        <taxon>Myxococcales</taxon>
        <taxon>Cystobacterineae</taxon>
        <taxon>Myxococcaceae</taxon>
        <taxon>Corallococcus</taxon>
    </lineage>
</organism>
<gene>
    <name evidence="2" type="ORF">MYMAC_007205</name>
</gene>